<keyword evidence="1" id="KW-0547">Nucleotide-binding</keyword>
<gene>
    <name evidence="4" type="ORF">NPA09_02440</name>
</gene>
<protein>
    <submittedName>
        <fullName evidence="4">Replication-associated recombination protein A</fullName>
    </submittedName>
</protein>
<proteinExistence type="predicted"/>
<dbReference type="InterPro" id="IPR008921">
    <property type="entry name" value="DNA_pol3_clamp-load_cplx_C"/>
</dbReference>
<evidence type="ECO:0000256" key="2">
    <source>
        <dbReference type="ARBA" id="ARBA00022840"/>
    </source>
</evidence>
<dbReference type="Gene3D" id="1.20.272.10">
    <property type="match status" value="1"/>
</dbReference>
<dbReference type="Gene3D" id="1.10.3710.10">
    <property type="entry name" value="DNA polymerase III clamp loader subunits, C-terminal domain"/>
    <property type="match status" value="1"/>
</dbReference>
<dbReference type="InterPro" id="IPR027417">
    <property type="entry name" value="P-loop_NTPase"/>
</dbReference>
<dbReference type="Pfam" id="PF12002">
    <property type="entry name" value="MgsA_C"/>
    <property type="match status" value="1"/>
</dbReference>
<dbReference type="PANTHER" id="PTHR13779">
    <property type="entry name" value="WERNER HELICASE-INTERACTING PROTEIN 1 FAMILY MEMBER"/>
    <property type="match status" value="1"/>
</dbReference>
<evidence type="ECO:0000256" key="1">
    <source>
        <dbReference type="ARBA" id="ARBA00022741"/>
    </source>
</evidence>
<evidence type="ECO:0000313" key="5">
    <source>
        <dbReference type="Proteomes" id="UP001059576"/>
    </source>
</evidence>
<dbReference type="Pfam" id="PF16193">
    <property type="entry name" value="AAA_assoc_2"/>
    <property type="match status" value="1"/>
</dbReference>
<dbReference type="InterPro" id="IPR003593">
    <property type="entry name" value="AAA+_ATPase"/>
</dbReference>
<dbReference type="SMART" id="SM00382">
    <property type="entry name" value="AAA"/>
    <property type="match status" value="1"/>
</dbReference>
<dbReference type="Pfam" id="PF05496">
    <property type="entry name" value="RuvB_N"/>
    <property type="match status" value="1"/>
</dbReference>
<dbReference type="InterPro" id="IPR032423">
    <property type="entry name" value="AAA_assoc_2"/>
</dbReference>
<dbReference type="InterPro" id="IPR008824">
    <property type="entry name" value="RuvB-like_N"/>
</dbReference>
<feature type="domain" description="AAA+ ATPase" evidence="3">
    <location>
        <begin position="34"/>
        <end position="141"/>
    </location>
</feature>
<evidence type="ECO:0000313" key="4">
    <source>
        <dbReference type="EMBL" id="UUD36738.1"/>
    </source>
</evidence>
<dbReference type="SUPFAM" id="SSF52540">
    <property type="entry name" value="P-loop containing nucleoside triphosphate hydrolases"/>
    <property type="match status" value="1"/>
</dbReference>
<dbReference type="RefSeq" id="WP_129723192.1">
    <property type="nucleotide sequence ID" value="NZ_CP101808.1"/>
</dbReference>
<reference evidence="4" key="1">
    <citation type="submission" date="2022-07" db="EMBL/GenBank/DDBJ databases">
        <title>Complete genome of Mycoplasma equigenitalium type strain T37.</title>
        <authorList>
            <person name="Spergser J."/>
        </authorList>
    </citation>
    <scope>NUCLEOTIDE SEQUENCE</scope>
    <source>
        <strain evidence="4">T37</strain>
    </source>
</reference>
<evidence type="ECO:0000259" key="3">
    <source>
        <dbReference type="SMART" id="SM00382"/>
    </source>
</evidence>
<dbReference type="Gene3D" id="3.40.50.300">
    <property type="entry name" value="P-loop containing nucleotide triphosphate hydrolases"/>
    <property type="match status" value="1"/>
</dbReference>
<dbReference type="InterPro" id="IPR051314">
    <property type="entry name" value="AAA_ATPase_RarA/MGS1/WRNIP1"/>
</dbReference>
<organism evidence="4 5">
    <name type="scientific">Mycoplasmopsis equigenitalium</name>
    <dbReference type="NCBI Taxonomy" id="114883"/>
    <lineage>
        <taxon>Bacteria</taxon>
        <taxon>Bacillati</taxon>
        <taxon>Mycoplasmatota</taxon>
        <taxon>Mycoplasmoidales</taxon>
        <taxon>Metamycoplasmataceae</taxon>
        <taxon>Mycoplasmopsis</taxon>
    </lineage>
</organism>
<sequence>MKNMANALRPSRLDDIIGQKNVVQLLKDTKKNNFLTSYLFFGEPGVGKTSCAIALANEFDISYALFNATVDSKADLIKKLDLHKIVIIDEIHRLNKDKQDILLSYLEQDKNIVFATTTENPYFKVNPALRSRMKILEFKKLSVADIKEGIKKHFTNKVFTFKITDQNLTSLIESSSGDYRNVLNNLQFIEKIYPKKEISLELIKTIVPNINFFSDKDATSHYDNLSAFHKSLRGSDVDAALYYASLILETGDMDGLIRRIVAMSYEDIGLASPNIQIRVDAAVRAIERLGLPEALLPLGFIICELCLAPKSNSAYKGITKALDYVKTGKIYDIPKHLKDAHYNSASKLGYGIEYKYPHDYPYHYVEQTYLPNELKNIKFFEFGSSKNEKNYKEYWDLIKKMVKE</sequence>
<dbReference type="CDD" id="cd00009">
    <property type="entry name" value="AAA"/>
    <property type="match status" value="1"/>
</dbReference>
<dbReference type="InterPro" id="IPR021886">
    <property type="entry name" value="MgsA_C"/>
</dbReference>
<keyword evidence="2" id="KW-0067">ATP-binding</keyword>
<dbReference type="EMBL" id="CP101808">
    <property type="protein sequence ID" value="UUD36738.1"/>
    <property type="molecule type" value="Genomic_DNA"/>
</dbReference>
<dbReference type="Proteomes" id="UP001059576">
    <property type="component" value="Chromosome"/>
</dbReference>
<accession>A0ABY5J1U4</accession>
<keyword evidence="5" id="KW-1185">Reference proteome</keyword>
<dbReference type="Gene3D" id="1.10.8.60">
    <property type="match status" value="1"/>
</dbReference>
<dbReference type="SUPFAM" id="SSF48019">
    <property type="entry name" value="post-AAA+ oligomerization domain-like"/>
    <property type="match status" value="1"/>
</dbReference>
<dbReference type="PANTHER" id="PTHR13779:SF7">
    <property type="entry name" value="ATPASE WRNIP1"/>
    <property type="match status" value="1"/>
</dbReference>
<name>A0ABY5J1U4_9BACT</name>